<feature type="transmembrane region" description="Helical" evidence="1">
    <location>
        <begin position="247"/>
        <end position="270"/>
    </location>
</feature>
<feature type="domain" description="Zona occludens toxin N-terminal" evidence="2">
    <location>
        <begin position="2"/>
        <end position="230"/>
    </location>
</feature>
<dbReference type="KEGG" id="cfon:HZU75_16655"/>
<dbReference type="InterPro" id="IPR008900">
    <property type="entry name" value="Zot_N"/>
</dbReference>
<keyword evidence="1" id="KW-0472">Membrane</keyword>
<evidence type="ECO:0000256" key="1">
    <source>
        <dbReference type="SAM" id="Phobius"/>
    </source>
</evidence>
<name>A0A7D5ZB97_9NEIS</name>
<dbReference type="AlphaFoldDB" id="A0A7D5ZB97"/>
<gene>
    <name evidence="3" type="ORF">HZU75_16655</name>
</gene>
<evidence type="ECO:0000259" key="2">
    <source>
        <dbReference type="Pfam" id="PF05707"/>
    </source>
</evidence>
<dbReference type="RefSeq" id="WP_180307093.1">
    <property type="nucleotide sequence ID" value="NZ_CP058952.1"/>
</dbReference>
<reference evidence="3 4" key="1">
    <citation type="journal article" date="2016" name="Int. J. Syst. Evol. Microbiol.">
        <title>Chitinibacter fontanus sp. nov., isolated from a spring.</title>
        <authorList>
            <person name="Sheu S.Y."/>
            <person name="Li Y.S."/>
            <person name="Young C.C."/>
            <person name="Chen W.M."/>
        </authorList>
    </citation>
    <scope>NUCLEOTIDE SEQUENCE [LARGE SCALE GENOMIC DNA]</scope>
    <source>
        <strain evidence="3 4">STM-7</strain>
    </source>
</reference>
<evidence type="ECO:0000313" key="4">
    <source>
        <dbReference type="Proteomes" id="UP000510822"/>
    </source>
</evidence>
<keyword evidence="4" id="KW-1185">Reference proteome</keyword>
<dbReference type="Pfam" id="PF05707">
    <property type="entry name" value="Zot"/>
    <property type="match status" value="1"/>
</dbReference>
<keyword evidence="1" id="KW-1133">Transmembrane helix</keyword>
<keyword evidence="1" id="KW-0812">Transmembrane</keyword>
<proteinExistence type="predicted"/>
<evidence type="ECO:0000313" key="3">
    <source>
        <dbReference type="EMBL" id="QLI83022.1"/>
    </source>
</evidence>
<dbReference type="InterPro" id="IPR027417">
    <property type="entry name" value="P-loop_NTPase"/>
</dbReference>
<dbReference type="EMBL" id="CP058952">
    <property type="protein sequence ID" value="QLI83022.1"/>
    <property type="molecule type" value="Genomic_DNA"/>
</dbReference>
<sequence>MSILIYSGAPGSYKTYSAVNEQVIPAIKAGRVIVTNIRGLTTESCLEFFPDAPDSFEVIHVDTSLKEGRDKFARFFHWAPHGAFIIVDEAQYVFPSRWRDRELSALDFPLDETKKPADWPAETPFTAQDCAQVSNRPPDFVTAFDMHRHYNWDMVFTTPNIAKIHTEIRQAAEGGYHHKNLAVLGALFKGHYTQGYHDAQDPSKPSSYVTIERKRANKRVFKLYKSTATGTFSDTKAGTSIFKDPKILLLLFMAIAPFIYVGLTGLPHFLGGSPKSESVAQTQASKPATVAIPQVVVAQGSGAVIPASVNSQHDGAGTSDAFVIKHPLLNSSVRVIGRMQSSKIDRMVFEVRRDDGTVFTTDNKKLTALGYKVEINDDCLARIVFFPAQVEMFASCTDSQPHQQLFGPKAA</sequence>
<dbReference type="Proteomes" id="UP000510822">
    <property type="component" value="Chromosome"/>
</dbReference>
<dbReference type="Gene3D" id="3.40.50.300">
    <property type="entry name" value="P-loop containing nucleotide triphosphate hydrolases"/>
    <property type="match status" value="1"/>
</dbReference>
<organism evidence="3 4">
    <name type="scientific">Chitinibacter fontanus</name>
    <dbReference type="NCBI Taxonomy" id="1737446"/>
    <lineage>
        <taxon>Bacteria</taxon>
        <taxon>Pseudomonadati</taxon>
        <taxon>Pseudomonadota</taxon>
        <taxon>Betaproteobacteria</taxon>
        <taxon>Neisseriales</taxon>
        <taxon>Chitinibacteraceae</taxon>
        <taxon>Chitinibacter</taxon>
    </lineage>
</organism>
<accession>A0A7D5ZB97</accession>
<protein>
    <recommendedName>
        <fullName evidence="2">Zona occludens toxin N-terminal domain-containing protein</fullName>
    </recommendedName>
</protein>